<keyword evidence="1" id="KW-0732">Signal</keyword>
<feature type="signal peptide" evidence="1">
    <location>
        <begin position="1"/>
        <end position="18"/>
    </location>
</feature>
<name>U2YK63_9SPHN</name>
<evidence type="ECO:0000256" key="1">
    <source>
        <dbReference type="SAM" id="SignalP"/>
    </source>
</evidence>
<proteinExistence type="predicted"/>
<sequence>MTAIAITALALTSGVAGASQTASEKGEAKLAKMLEGREAGQPVSCISNMQNRDLTVIDRTALVYGSGKTIYVNRTQDPRWIDRDDIIVTKPTNAAELCRMDSMHTMDRSTHMRGGAIMLDDFVPYTKVPANK</sequence>
<protein>
    <submittedName>
        <fullName evidence="2">Uncharacterized protein</fullName>
    </submittedName>
</protein>
<accession>U2YK63</accession>
<organism evidence="2 3">
    <name type="scientific">Caenibius tardaugens NBRC 16725</name>
    <dbReference type="NCBI Taxonomy" id="1219035"/>
    <lineage>
        <taxon>Bacteria</taxon>
        <taxon>Pseudomonadati</taxon>
        <taxon>Pseudomonadota</taxon>
        <taxon>Alphaproteobacteria</taxon>
        <taxon>Sphingomonadales</taxon>
        <taxon>Erythrobacteraceae</taxon>
        <taxon>Caenibius</taxon>
    </lineage>
</organism>
<gene>
    <name evidence="2" type="ORF">NT2_04_00780</name>
</gene>
<dbReference type="eggNOG" id="ENOG5031BVD">
    <property type="taxonomic scope" value="Bacteria"/>
</dbReference>
<dbReference type="AlphaFoldDB" id="U2YK63"/>
<dbReference type="OrthoDB" id="5956991at2"/>
<evidence type="ECO:0000313" key="2">
    <source>
        <dbReference type="EMBL" id="GAD48667.1"/>
    </source>
</evidence>
<dbReference type="EMBL" id="BASZ01000004">
    <property type="protein sequence ID" value="GAD48667.1"/>
    <property type="molecule type" value="Genomic_DNA"/>
</dbReference>
<keyword evidence="3" id="KW-1185">Reference proteome</keyword>
<comment type="caution">
    <text evidence="2">The sequence shown here is derived from an EMBL/GenBank/DDBJ whole genome shotgun (WGS) entry which is preliminary data.</text>
</comment>
<feature type="chain" id="PRO_5004636484" evidence="1">
    <location>
        <begin position="19"/>
        <end position="132"/>
    </location>
</feature>
<reference evidence="2 3" key="1">
    <citation type="submission" date="2013-09" db="EMBL/GenBank/DDBJ databases">
        <title>Whole genome shotgun sequence of Novosphingobium tardaugens NBRC 16725.</title>
        <authorList>
            <person name="Isaki S."/>
            <person name="Hosoyama A."/>
            <person name="Tsuchikane K."/>
            <person name="Katsumata H."/>
            <person name="Ando Y."/>
            <person name="Yamazaki S."/>
            <person name="Fujita N."/>
        </authorList>
    </citation>
    <scope>NUCLEOTIDE SEQUENCE [LARGE SCALE GENOMIC DNA]</scope>
    <source>
        <strain evidence="2 3">NBRC 16725</strain>
    </source>
</reference>
<evidence type="ECO:0000313" key="3">
    <source>
        <dbReference type="Proteomes" id="UP000016568"/>
    </source>
</evidence>
<dbReference type="Proteomes" id="UP000016568">
    <property type="component" value="Unassembled WGS sequence"/>
</dbReference>